<evidence type="ECO:0000313" key="2">
    <source>
        <dbReference type="Proteomes" id="UP000187417"/>
    </source>
</evidence>
<comment type="caution">
    <text evidence="1">The sequence shown here is derived from an EMBL/GenBank/DDBJ whole genome shotgun (WGS) entry which is preliminary data.</text>
</comment>
<dbReference type="RefSeq" id="WP_004327633.1">
    <property type="nucleotide sequence ID" value="NZ_CABKND010000002.1"/>
</dbReference>
<name>A0A1Q6F9I4_9BACT</name>
<accession>A0A1Q6F9I4</accession>
<proteinExistence type="predicted"/>
<dbReference type="Proteomes" id="UP000187417">
    <property type="component" value="Unassembled WGS sequence"/>
</dbReference>
<gene>
    <name evidence="1" type="ORF">BHV66_04030</name>
</gene>
<dbReference type="STRING" id="28117.BHV66_04030"/>
<dbReference type="EMBL" id="MNQH01000006">
    <property type="protein sequence ID" value="OKY95478.1"/>
    <property type="molecule type" value="Genomic_DNA"/>
</dbReference>
<dbReference type="GeneID" id="73804106"/>
<sequence length="217" mass="24220">MELRKISEEQKRLLDRPLPSEAISPHPTKNYLSTIKAIYVTERLNDVFGVGSWRVRSEQVARDNKMVVVKVTFEIPEYGIYYECYGGNDNSDLGDAHKGATTDALTKIGSWLGIGADVFKGKSRNMSAKCAAAAPDPLASARPDTPRTKHRITTDMLDDPIKCDCLLNWGYDLWTASGYAADFDIAARLLKSYDADTDVLKRYAALFNSYKMARHGK</sequence>
<evidence type="ECO:0000313" key="1">
    <source>
        <dbReference type="EMBL" id="OKY95478.1"/>
    </source>
</evidence>
<reference evidence="1 2" key="1">
    <citation type="journal article" date="2016" name="Nat. Biotechnol.">
        <title>Measurement of bacterial replication rates in microbial communities.</title>
        <authorList>
            <person name="Brown C.T."/>
            <person name="Olm M.R."/>
            <person name="Thomas B.C."/>
            <person name="Banfield J.F."/>
        </authorList>
    </citation>
    <scope>NUCLEOTIDE SEQUENCE [LARGE SCALE GENOMIC DNA]</scope>
    <source>
        <strain evidence="1">CAG:67_53_122</strain>
    </source>
</reference>
<protein>
    <submittedName>
        <fullName evidence="1">Uncharacterized protein</fullName>
    </submittedName>
</protein>
<organism evidence="1 2">
    <name type="scientific">Alistipes putredinis</name>
    <dbReference type="NCBI Taxonomy" id="28117"/>
    <lineage>
        <taxon>Bacteria</taxon>
        <taxon>Pseudomonadati</taxon>
        <taxon>Bacteroidota</taxon>
        <taxon>Bacteroidia</taxon>
        <taxon>Bacteroidales</taxon>
        <taxon>Rikenellaceae</taxon>
        <taxon>Alistipes</taxon>
    </lineage>
</organism>
<dbReference type="AlphaFoldDB" id="A0A1Q6F9I4"/>